<feature type="region of interest" description="Disordered" evidence="1">
    <location>
        <begin position="355"/>
        <end position="384"/>
    </location>
</feature>
<dbReference type="SUPFAM" id="SSF51126">
    <property type="entry name" value="Pectin lyase-like"/>
    <property type="match status" value="2"/>
</dbReference>
<reference evidence="4" key="1">
    <citation type="journal article" date="2023" name="Mol. Phylogenet. Evol.">
        <title>Genome-scale phylogeny and comparative genomics of the fungal order Sordariales.</title>
        <authorList>
            <person name="Hensen N."/>
            <person name="Bonometti L."/>
            <person name="Westerberg I."/>
            <person name="Brannstrom I.O."/>
            <person name="Guillou S."/>
            <person name="Cros-Aarteil S."/>
            <person name="Calhoun S."/>
            <person name="Haridas S."/>
            <person name="Kuo A."/>
            <person name="Mondo S."/>
            <person name="Pangilinan J."/>
            <person name="Riley R."/>
            <person name="LaButti K."/>
            <person name="Andreopoulos B."/>
            <person name="Lipzen A."/>
            <person name="Chen C."/>
            <person name="Yan M."/>
            <person name="Daum C."/>
            <person name="Ng V."/>
            <person name="Clum A."/>
            <person name="Steindorff A."/>
            <person name="Ohm R.A."/>
            <person name="Martin F."/>
            <person name="Silar P."/>
            <person name="Natvig D.O."/>
            <person name="Lalanne C."/>
            <person name="Gautier V."/>
            <person name="Ament-Velasquez S.L."/>
            <person name="Kruys A."/>
            <person name="Hutchinson M.I."/>
            <person name="Powell A.J."/>
            <person name="Barry K."/>
            <person name="Miller A.N."/>
            <person name="Grigoriev I.V."/>
            <person name="Debuchy R."/>
            <person name="Gladieux P."/>
            <person name="Hiltunen Thoren M."/>
            <person name="Johannesson H."/>
        </authorList>
    </citation>
    <scope>NUCLEOTIDE SEQUENCE</scope>
    <source>
        <strain evidence="4">CBS 731.68</strain>
    </source>
</reference>
<dbReference type="EMBL" id="MU853225">
    <property type="protein sequence ID" value="KAK4125683.1"/>
    <property type="molecule type" value="Genomic_DNA"/>
</dbReference>
<dbReference type="InterPro" id="IPR011050">
    <property type="entry name" value="Pectin_lyase_fold/virulence"/>
</dbReference>
<sequence length="1512" mass="162795">MALLFLHRAMWLLALLALDTSFGAAAQYVQNFVPLRIRDPTTTHTTMATSTTQCSRPVEDSQTPYRPVIDTQKERITLYYNCHYMTNICQNVNNFMATARGQALHPGTTIEPGTYTYDFDSADVPSGDAKSRKFYRREASCPNGWKNSYACPEAGQQTLWRHDGPWWTTALEPGTNENMGGNGWNGNSPANTFCAGLSCIDPNSNTGGVPVKAEQKWQGLSHGEVRRELLGLISRRNAEFPWHNPTQPQQNVAFFGFAAFNIGPTGSAATIFTWDDDLGVDRDFNEVPQAKREEALANNPDEPARTPRLRPGRSTLTPEQKYQRMMASNARRIDIPAHVNEMRAAGFSADLSSRVTAPHSDSARAKTSKLVSKRQVTSNSTDGKPLLKTASAADLAKARSIVADAIAASAERNKARLANPARNQYRLKPGTVIGGAPAVPNSNNNKRGDDDAAPPPLLEITDEIAWAAALVAETEAVAPPEWVNPGATHPVPSNSSSSGVKRRAPVRGTYWMETIARRGTVPWGNHPTYKVFRNVLDYGATGKGVTDDAAAIKKAMNDGRRCGEKCNGSTTKNAIVYFPPGTYFVSSTIPLPFGTQVIGDVLNRPVIIASSSFVSLGVLSADEYTGGGVGLDGGDQQWYINTANFYRQIRNVIIDVRNAPAGETTACLHYQVAQATSLQNVELRAGPDSKGMYAENGSGGQISDVVFSGGDVGLYGGAQQFTAQRLRFDGCDTAVYVFWDWGLVWKSDTVANVKVGFRFVAKDPSGSVGSASILDSSFTNVGTAVLMSAPSAAVGSRTTGLVLENVALSAVPVVVADSSGKTHLSGASQSLIDQWVLGPVYAGSASARSFSTGGKVGRYRRESGLVDSSGNYFERPKLQYEERPVGDFVHSKDFGAVCDGVKDDTAAVQNALYSSQGKILFVDAGSYILTDTVVVPPGAKIVGETGSQFVAFGPAFSDANNPKVMVRVGATPGQVGNVEMQDLFFTTKGPTAGAVLLEWNMAADAKGSAALWDCHVRIGGATGTALTPAECPALTSGIAPGCNAGSLMLHLKPGASGYFENMWLWVADHMIDDPDLVDANNTMVQNSVYVARGFLIESTAPYNFHNASNIFTTMIQTESPYYQPTPPPPAPSASAVGKFPGDSSYNCGSGNNNEFTGCDESWGVIMRGCQDVLITSAGLYSCVRIQNLVTIGTKYMAVMEGQGILAKDNLNVDAHPFWSQISVLDVASDGAQFNDIIWVHPDIWNMDEPEFSNWPVVVYTGPDGKYSTASPTGPFPTPPPSIGPGAAPPQKGAWSAKALVARAAANDPNAEIEEKAKEWLCRQAAQNPSYWDLDIVTDCPGYGGPGLGQVPIGDGFGWGWDGELVLYERPETSTTTSAVPTTPTLQRADPNTNKIHCFNSGQKMSNIRLQNGRRSACDKIAYRNGIQRRKRDGGELVGPFLDQDTEPFSGNEEIHWMFEVKEGCTWTYNFDECLRYLKTPVDSCNCGGEDGKQGGYGGNNCLRWIFDPNRTW</sequence>
<protein>
    <submittedName>
        <fullName evidence="4">Glycoside hydrolase family 55 protein</fullName>
    </submittedName>
</protein>
<dbReference type="Gene3D" id="2.160.20.10">
    <property type="entry name" value="Single-stranded right-handed beta-helix, Pectin lyase-like"/>
    <property type="match status" value="2"/>
</dbReference>
<keyword evidence="5" id="KW-1185">Reference proteome</keyword>
<proteinExistence type="predicted"/>
<feature type="region of interest" description="Disordered" evidence="1">
    <location>
        <begin position="428"/>
        <end position="454"/>
    </location>
</feature>
<dbReference type="PANTHER" id="PTHR33928:SF2">
    <property type="entry name" value="PECTATE LYASE SUPERFAMILY PROTEIN DOMAIN-CONTAINING PROTEIN-RELATED"/>
    <property type="match status" value="1"/>
</dbReference>
<feature type="region of interest" description="Disordered" evidence="1">
    <location>
        <begin position="1268"/>
        <end position="1290"/>
    </location>
</feature>
<feature type="chain" id="PRO_5042930522" evidence="2">
    <location>
        <begin position="26"/>
        <end position="1512"/>
    </location>
</feature>
<dbReference type="InterPro" id="IPR039279">
    <property type="entry name" value="QRT3-like"/>
</dbReference>
<keyword evidence="4" id="KW-0378">Hydrolase</keyword>
<evidence type="ECO:0000256" key="1">
    <source>
        <dbReference type="SAM" id="MobiDB-lite"/>
    </source>
</evidence>
<dbReference type="Pfam" id="PF12708">
    <property type="entry name" value="Pect-lyase_RHGA_epim"/>
    <property type="match status" value="2"/>
</dbReference>
<dbReference type="RefSeq" id="XP_062649454.1">
    <property type="nucleotide sequence ID" value="XM_062795509.1"/>
</dbReference>
<feature type="signal peptide" evidence="2">
    <location>
        <begin position="1"/>
        <end position="25"/>
    </location>
</feature>
<gene>
    <name evidence="4" type="ORF">N657DRAFT_669918</name>
</gene>
<dbReference type="InterPro" id="IPR024535">
    <property type="entry name" value="RHGA/B-epi-like_pectate_lyase"/>
</dbReference>
<dbReference type="GeneID" id="87832277"/>
<dbReference type="CDD" id="cd23668">
    <property type="entry name" value="GH55_beta13glucanase-like"/>
    <property type="match status" value="1"/>
</dbReference>
<dbReference type="FunFam" id="2.160.20.10:FF:000043">
    <property type="entry name" value="Exo-beta-1,3-glucanase, putative"/>
    <property type="match status" value="1"/>
</dbReference>
<feature type="region of interest" description="Disordered" evidence="1">
    <location>
        <begin position="482"/>
        <end position="502"/>
    </location>
</feature>
<reference evidence="4" key="2">
    <citation type="submission" date="2023-05" db="EMBL/GenBank/DDBJ databases">
        <authorList>
            <consortium name="Lawrence Berkeley National Laboratory"/>
            <person name="Steindorff A."/>
            <person name="Hensen N."/>
            <person name="Bonometti L."/>
            <person name="Westerberg I."/>
            <person name="Brannstrom I.O."/>
            <person name="Guillou S."/>
            <person name="Cros-Aarteil S."/>
            <person name="Calhoun S."/>
            <person name="Haridas S."/>
            <person name="Kuo A."/>
            <person name="Mondo S."/>
            <person name="Pangilinan J."/>
            <person name="Riley R."/>
            <person name="Labutti K."/>
            <person name="Andreopoulos B."/>
            <person name="Lipzen A."/>
            <person name="Chen C."/>
            <person name="Yanf M."/>
            <person name="Daum C."/>
            <person name="Ng V."/>
            <person name="Clum A."/>
            <person name="Ohm R."/>
            <person name="Martin F."/>
            <person name="Silar P."/>
            <person name="Natvig D."/>
            <person name="Lalanne C."/>
            <person name="Gautier V."/>
            <person name="Ament-Velasquez S.L."/>
            <person name="Kruys A."/>
            <person name="Hutchinson M.I."/>
            <person name="Powell A.J."/>
            <person name="Barry K."/>
            <person name="Miller A.N."/>
            <person name="Grigoriev I.V."/>
            <person name="Debuchy R."/>
            <person name="Gladieux P."/>
            <person name="Thoren M.H."/>
            <person name="Johannesson H."/>
        </authorList>
    </citation>
    <scope>NUCLEOTIDE SEQUENCE</scope>
    <source>
        <strain evidence="4">CBS 731.68</strain>
    </source>
</reference>
<feature type="domain" description="Rhamnogalacturonase A/B/Epimerase-like pectate lyase" evidence="3">
    <location>
        <begin position="891"/>
        <end position="950"/>
    </location>
</feature>
<dbReference type="Proteomes" id="UP001302602">
    <property type="component" value="Unassembled WGS sequence"/>
</dbReference>
<evidence type="ECO:0000313" key="4">
    <source>
        <dbReference type="EMBL" id="KAK4125683.1"/>
    </source>
</evidence>
<feature type="domain" description="Rhamnogalacturonase A/B/Epimerase-like pectate lyase" evidence="3">
    <location>
        <begin position="532"/>
        <end position="757"/>
    </location>
</feature>
<evidence type="ECO:0000256" key="2">
    <source>
        <dbReference type="SAM" id="SignalP"/>
    </source>
</evidence>
<accession>A0AAN6U3A9</accession>
<comment type="caution">
    <text evidence="4">The sequence shown here is derived from an EMBL/GenBank/DDBJ whole genome shotgun (WGS) entry which is preliminary data.</text>
</comment>
<name>A0AAN6U3A9_9PEZI</name>
<organism evidence="4 5">
    <name type="scientific">Parathielavia appendiculata</name>
    <dbReference type="NCBI Taxonomy" id="2587402"/>
    <lineage>
        <taxon>Eukaryota</taxon>
        <taxon>Fungi</taxon>
        <taxon>Dikarya</taxon>
        <taxon>Ascomycota</taxon>
        <taxon>Pezizomycotina</taxon>
        <taxon>Sordariomycetes</taxon>
        <taxon>Sordariomycetidae</taxon>
        <taxon>Sordariales</taxon>
        <taxon>Chaetomiaceae</taxon>
        <taxon>Parathielavia</taxon>
    </lineage>
</organism>
<keyword evidence="2" id="KW-0732">Signal</keyword>
<dbReference type="GO" id="GO:0004650">
    <property type="term" value="F:polygalacturonase activity"/>
    <property type="evidence" value="ECO:0007669"/>
    <property type="project" value="InterPro"/>
</dbReference>
<dbReference type="PANTHER" id="PTHR33928">
    <property type="entry name" value="POLYGALACTURONASE QRT3"/>
    <property type="match status" value="1"/>
</dbReference>
<evidence type="ECO:0000313" key="5">
    <source>
        <dbReference type="Proteomes" id="UP001302602"/>
    </source>
</evidence>
<evidence type="ECO:0000259" key="3">
    <source>
        <dbReference type="Pfam" id="PF12708"/>
    </source>
</evidence>
<feature type="region of interest" description="Disordered" evidence="1">
    <location>
        <begin position="294"/>
        <end position="316"/>
    </location>
</feature>
<dbReference type="InterPro" id="IPR012334">
    <property type="entry name" value="Pectin_lyas_fold"/>
</dbReference>
<feature type="compositionally biased region" description="Pro residues" evidence="1">
    <location>
        <begin position="1273"/>
        <end position="1282"/>
    </location>
</feature>